<feature type="region of interest" description="Disordered" evidence="1">
    <location>
        <begin position="1"/>
        <end position="62"/>
    </location>
</feature>
<evidence type="ECO:0000313" key="2">
    <source>
        <dbReference type="EMBL" id="CAG6547005.1"/>
    </source>
</evidence>
<dbReference type="EMBL" id="HBUE01342402">
    <property type="protein sequence ID" value="CAG6599188.1"/>
    <property type="molecule type" value="Transcribed_RNA"/>
</dbReference>
<reference evidence="2" key="1">
    <citation type="submission" date="2021-05" db="EMBL/GenBank/DDBJ databases">
        <authorList>
            <person name="Alioto T."/>
            <person name="Alioto T."/>
            <person name="Gomez Garrido J."/>
        </authorList>
    </citation>
    <scope>NUCLEOTIDE SEQUENCE</scope>
</reference>
<protein>
    <submittedName>
        <fullName evidence="2">(northern house mosquito) hypothetical protein</fullName>
    </submittedName>
</protein>
<accession>A0A8D8I3U0</accession>
<name>A0A8D8I3U0_CULPI</name>
<organism evidence="2">
    <name type="scientific">Culex pipiens</name>
    <name type="common">House mosquito</name>
    <dbReference type="NCBI Taxonomy" id="7175"/>
    <lineage>
        <taxon>Eukaryota</taxon>
        <taxon>Metazoa</taxon>
        <taxon>Ecdysozoa</taxon>
        <taxon>Arthropoda</taxon>
        <taxon>Hexapoda</taxon>
        <taxon>Insecta</taxon>
        <taxon>Pterygota</taxon>
        <taxon>Neoptera</taxon>
        <taxon>Endopterygota</taxon>
        <taxon>Diptera</taxon>
        <taxon>Nematocera</taxon>
        <taxon>Culicoidea</taxon>
        <taxon>Culicidae</taxon>
        <taxon>Culicinae</taxon>
        <taxon>Culicini</taxon>
        <taxon>Culex</taxon>
        <taxon>Culex</taxon>
    </lineage>
</organism>
<sequence length="118" mass="12999">MTGHDRDYADAAYNPARPGSEPSSCGPRDALRTSAVASWSRGSPSGGIVRMTGGSGHGDFRWRDRCTGTMSRKSATSVGTTRRWTWNIFGSWRVLPGLWNGRTVLEDVRPMRAPAEEW</sequence>
<dbReference type="AlphaFoldDB" id="A0A8D8I3U0"/>
<evidence type="ECO:0000256" key="1">
    <source>
        <dbReference type="SAM" id="MobiDB-lite"/>
    </source>
</evidence>
<proteinExistence type="predicted"/>
<dbReference type="EMBL" id="HBUE01235491">
    <property type="protein sequence ID" value="CAG6547005.1"/>
    <property type="molecule type" value="Transcribed_RNA"/>
</dbReference>